<dbReference type="InterPro" id="IPR036942">
    <property type="entry name" value="Beta-barrel_TonB_sf"/>
</dbReference>
<evidence type="ECO:0000256" key="8">
    <source>
        <dbReference type="SAM" id="Coils"/>
    </source>
</evidence>
<comment type="similarity">
    <text evidence="7">Belongs to the TonB-dependent receptor family.</text>
</comment>
<reference evidence="10" key="1">
    <citation type="submission" date="2010-07" db="EMBL/GenBank/DDBJ databases">
        <authorList>
            <person name="Muzny D."/>
            <person name="Qin X."/>
            <person name="Buhay C."/>
            <person name="Dugan-Rocha S."/>
            <person name="Ding Y."/>
            <person name="Chen G."/>
            <person name="Hawes A."/>
            <person name="Holder M."/>
            <person name="Jhangiani S."/>
            <person name="Johnson A."/>
            <person name="Khan Z."/>
            <person name="Li Z."/>
            <person name="Liu W."/>
            <person name="Liu X."/>
            <person name="Perez L."/>
            <person name="Shen H."/>
            <person name="Wang Q."/>
            <person name="Watt J."/>
            <person name="Xi L."/>
            <person name="Xin Y."/>
            <person name="Zhou J."/>
            <person name="Deng J."/>
            <person name="Jiang H."/>
            <person name="Liu Y."/>
            <person name="Qu J."/>
            <person name="Song X.-Z."/>
            <person name="Zhang L."/>
            <person name="Villasana D."/>
            <person name="Johnson A."/>
            <person name="Liu J."/>
            <person name="Liyanage D."/>
            <person name="Lorensuhewa L."/>
            <person name="Robinson T."/>
            <person name="Song A."/>
            <person name="Song B.-B."/>
            <person name="Dinh H."/>
            <person name="Thornton R."/>
            <person name="Coyle M."/>
            <person name="Francisco L."/>
            <person name="Jackson L."/>
            <person name="Javaid M."/>
            <person name="Korchina V."/>
            <person name="Kovar C."/>
            <person name="Mata R."/>
            <person name="Mathew T."/>
            <person name="Ngo R."/>
            <person name="Nguyen L."/>
            <person name="Nguyen N."/>
            <person name="Okwuonu G."/>
            <person name="Ongeri F."/>
            <person name="Pham C."/>
            <person name="Simmons D."/>
            <person name="Wilczek-Boney K."/>
            <person name="Hale W."/>
            <person name="Jakkamsetti A."/>
            <person name="Pham P."/>
            <person name="Ruth R."/>
            <person name="San Lucas F."/>
            <person name="Warren J."/>
            <person name="Zhang J."/>
            <person name="Zhao Z."/>
            <person name="Zhou C."/>
            <person name="Zhu D."/>
            <person name="Lee S."/>
            <person name="Bess C."/>
            <person name="Blankenburg K."/>
            <person name="Forbes L."/>
            <person name="Fu Q."/>
            <person name="Gubbala S."/>
            <person name="Hirani K."/>
            <person name="Jayaseelan J.C."/>
            <person name="Lara F."/>
            <person name="Munidasa M."/>
            <person name="Palculict T."/>
            <person name="Patil S."/>
            <person name="Pu L.-L."/>
            <person name="Saada N."/>
            <person name="Tang L."/>
            <person name="Weissenberger G."/>
            <person name="Zhu Y."/>
            <person name="Hemphill L."/>
            <person name="Shang Y."/>
            <person name="Youmans B."/>
            <person name="Ayvaz T."/>
            <person name="Ross M."/>
            <person name="Santibanez J."/>
            <person name="Aqrawi P."/>
            <person name="Gross S."/>
            <person name="Joshi V."/>
            <person name="Fowler G."/>
            <person name="Nazareth L."/>
            <person name="Reid J."/>
            <person name="Worley K."/>
            <person name="Petrosino J."/>
            <person name="Highlander S."/>
            <person name="Gibbs R."/>
        </authorList>
    </citation>
    <scope>NUCLEOTIDE SEQUENCE [LARGE SCALE GENOMIC DNA]</scope>
    <source>
        <strain evidence="10">ATCC 33861</strain>
    </source>
</reference>
<dbReference type="SUPFAM" id="SSF56935">
    <property type="entry name" value="Porins"/>
    <property type="match status" value="1"/>
</dbReference>
<dbReference type="Proteomes" id="UP000006258">
    <property type="component" value="Unassembled WGS sequence"/>
</dbReference>
<protein>
    <submittedName>
        <fullName evidence="10">TonB-linked outer membrane protein, SusC/RagA family</fullName>
    </submittedName>
</protein>
<dbReference type="OrthoDB" id="9768177at2"/>
<dbReference type="GO" id="GO:0009279">
    <property type="term" value="C:cell outer membrane"/>
    <property type="evidence" value="ECO:0007669"/>
    <property type="project" value="UniProtKB-SubCell"/>
</dbReference>
<name>D7VQ74_SPHSI</name>
<dbReference type="RefSeq" id="WP_002994078.1">
    <property type="nucleotide sequence ID" value="NZ_GL379770.1"/>
</dbReference>
<dbReference type="InterPro" id="IPR008969">
    <property type="entry name" value="CarboxyPept-like_regulatory"/>
</dbReference>
<evidence type="ECO:0000256" key="3">
    <source>
        <dbReference type="ARBA" id="ARBA00022452"/>
    </source>
</evidence>
<evidence type="ECO:0000313" key="11">
    <source>
        <dbReference type="Proteomes" id="UP000006258"/>
    </source>
</evidence>
<keyword evidence="2 7" id="KW-0813">Transport</keyword>
<dbReference type="Gene3D" id="3.55.50.30">
    <property type="match status" value="1"/>
</dbReference>
<dbReference type="GeneID" id="95427317"/>
<dbReference type="NCBIfam" id="TIGR04056">
    <property type="entry name" value="OMP_RagA_SusC"/>
    <property type="match status" value="1"/>
</dbReference>
<accession>D7VQ74</accession>
<keyword evidence="11" id="KW-1185">Reference proteome</keyword>
<evidence type="ECO:0000256" key="4">
    <source>
        <dbReference type="ARBA" id="ARBA00022692"/>
    </source>
</evidence>
<dbReference type="SUPFAM" id="SSF49464">
    <property type="entry name" value="Carboxypeptidase regulatory domain-like"/>
    <property type="match status" value="1"/>
</dbReference>
<keyword evidence="3 7" id="KW-1134">Transmembrane beta strand</keyword>
<comment type="subcellular location">
    <subcellularLocation>
        <location evidence="1 7">Cell outer membrane</location>
        <topology evidence="1 7">Multi-pass membrane protein</topology>
    </subcellularLocation>
</comment>
<dbReference type="Gene3D" id="2.170.130.10">
    <property type="entry name" value="TonB-dependent receptor, plug domain"/>
    <property type="match status" value="1"/>
</dbReference>
<dbReference type="STRING" id="525373.HMPREF0766_13128"/>
<evidence type="ECO:0000256" key="6">
    <source>
        <dbReference type="ARBA" id="ARBA00023237"/>
    </source>
</evidence>
<dbReference type="Gene3D" id="2.40.170.20">
    <property type="entry name" value="TonB-dependent receptor, beta-barrel domain"/>
    <property type="match status" value="1"/>
</dbReference>
<dbReference type="InterPro" id="IPR023996">
    <property type="entry name" value="TonB-dep_OMP_SusC/RagA"/>
</dbReference>
<dbReference type="Gene3D" id="2.60.40.1120">
    <property type="entry name" value="Carboxypeptidase-like, regulatory domain"/>
    <property type="match status" value="1"/>
</dbReference>
<evidence type="ECO:0000256" key="2">
    <source>
        <dbReference type="ARBA" id="ARBA00022448"/>
    </source>
</evidence>
<dbReference type="InterPro" id="IPR037066">
    <property type="entry name" value="Plug_dom_sf"/>
</dbReference>
<evidence type="ECO:0000256" key="7">
    <source>
        <dbReference type="PROSITE-ProRule" id="PRU01360"/>
    </source>
</evidence>
<dbReference type="PROSITE" id="PS52016">
    <property type="entry name" value="TONB_DEPENDENT_REC_3"/>
    <property type="match status" value="1"/>
</dbReference>
<feature type="domain" description="TonB-dependent receptor plug" evidence="9">
    <location>
        <begin position="250"/>
        <end position="336"/>
    </location>
</feature>
<proteinExistence type="inferred from homology"/>
<dbReference type="EMBL" id="ACHA02000012">
    <property type="protein sequence ID" value="EFK55925.1"/>
    <property type="molecule type" value="Genomic_DNA"/>
</dbReference>
<evidence type="ECO:0000256" key="5">
    <source>
        <dbReference type="ARBA" id="ARBA00023136"/>
    </source>
</evidence>
<sequence>MYKIYRHKLAVMRLTVALLLITFMQLSAFTYGQRINLNEQKSSIENILKKIRRQTGYDFLFHNSLNKSVGLIDLKLKNASLEEALKSLCELANLTYSIDGKIVVIEAARKTSAHLTTQETEVKGRVVDENGKPLEGASVAIVVEEYTEDKKTTNFEITTKGTKVAAQTDANGKFVLKNVNQKAILYISYIGYETFSATAAANMGTITLHPAKNQIQEVVVNTGYQKIAKSLSPGSSINPDMKIIAERSFSMNVLQRLDGLVPGLVVNNSPSASNNPFLIRGVTTINANRNPLVVVDGIAMDMANINSVNPQDIDDITVLKDANSTAIWGARASNGVIVITTKRGKTGSIKISYDGFVNFQGKPDYKYFPVLNSAQYIQASRETFDPVYWPYSIATNYNPYMGTFSGISPDRQIMYDMERGVLTQAQGNAKLDSLSRISNLDQMGDIFYRNAMLTNHTISISGGGDKHNFYNSAAYTNNRSSTPGSKDQTFKFNTRQDFSFTKRIRLYVIADLSYQTASSTNWVSPDNRFVPYQLFKNSAGNPIDMSYLGLLSEEQRPTIENKGKIGLNYNPIDDANTGFRNRKNFTGRFNSGLTVDIVKGLRFEGVYGYVHGSNRMQQYYDRTNYNQRINILNFAVANSNGTVTYNLPNAGGQYSVSNATQQNWVFRNQLDYTADWKNKQHQLSALIGQEVQEQRTISNSSTVYGYNIDLQSYAMLDYLSLVNPGIRNPILAQVNNPSRSVLEANSFFGEIESVPRNRFISYYANANYAFDRKYSLSASWRNDRSNLFGLNKAAQRKPVWSVGLRWNMHHERWMQNVQQTISQLALRATYGITGNPPMPGYATSKDILSPVTTSASPDGQALIITSYANPYLTWESTKTYNAGLDFGLLKNRISGALDIYYKNTSNLLGNLPINPLAGSGYISGNIGSLSNKGIELLLNSKNIVKSDFAWNSLFTLSYNQNKITNLGMLQNPIVTAQNQVANDFTAGYPAFAIFAYNYGGLDKEGNPLLRKADGSLTKDQFNTQPSDALFMGPYQPKWSGGLANQFIYKDFSFNVNMVFNLGSVMFRNVNQTYTGGYLVRGREFTKGNLHADFANRWKQPGDEAKTDIPAFIANPKESGRGRFTDYYVRGSTNVVSADFAKIREMSLSYQIPKKLLGKIKAEGLSFRLQISNLMLWKNNNYGIDPEFQHARFDTGTIPVNQNTITLGARLTL</sequence>
<keyword evidence="4 7" id="KW-0812">Transmembrane</keyword>
<dbReference type="Pfam" id="PF13715">
    <property type="entry name" value="CarbopepD_reg_2"/>
    <property type="match status" value="1"/>
</dbReference>
<dbReference type="InterPro" id="IPR039426">
    <property type="entry name" value="TonB-dep_rcpt-like"/>
</dbReference>
<feature type="coiled-coil region" evidence="8">
    <location>
        <begin position="34"/>
        <end position="91"/>
    </location>
</feature>
<comment type="caution">
    <text evidence="10">The sequence shown here is derived from an EMBL/GenBank/DDBJ whole genome shotgun (WGS) entry which is preliminary data.</text>
</comment>
<keyword evidence="6 7" id="KW-0998">Cell outer membrane</keyword>
<dbReference type="AlphaFoldDB" id="D7VQ74"/>
<dbReference type="InterPro" id="IPR012910">
    <property type="entry name" value="Plug_dom"/>
</dbReference>
<dbReference type="eggNOG" id="COG1629">
    <property type="taxonomic scope" value="Bacteria"/>
</dbReference>
<gene>
    <name evidence="10" type="ORF">HMPREF0766_13128</name>
</gene>
<organism evidence="10 11">
    <name type="scientific">Sphingobacterium spiritivorum ATCC 33861</name>
    <dbReference type="NCBI Taxonomy" id="525373"/>
    <lineage>
        <taxon>Bacteria</taxon>
        <taxon>Pseudomonadati</taxon>
        <taxon>Bacteroidota</taxon>
        <taxon>Sphingobacteriia</taxon>
        <taxon>Sphingobacteriales</taxon>
        <taxon>Sphingobacteriaceae</taxon>
        <taxon>Sphingobacterium</taxon>
    </lineage>
</organism>
<dbReference type="InterPro" id="IPR023997">
    <property type="entry name" value="TonB-dep_OMP_SusC/RagA_CS"/>
</dbReference>
<keyword evidence="5 7" id="KW-0472">Membrane</keyword>
<evidence type="ECO:0000313" key="10">
    <source>
        <dbReference type="EMBL" id="EFK55925.1"/>
    </source>
</evidence>
<dbReference type="NCBIfam" id="TIGR04057">
    <property type="entry name" value="SusC_RagA_signa"/>
    <property type="match status" value="1"/>
</dbReference>
<dbReference type="HOGENOM" id="CLU_004317_0_1_10"/>
<dbReference type="Pfam" id="PF07715">
    <property type="entry name" value="Plug"/>
    <property type="match status" value="1"/>
</dbReference>
<evidence type="ECO:0000259" key="9">
    <source>
        <dbReference type="Pfam" id="PF07715"/>
    </source>
</evidence>
<keyword evidence="8" id="KW-0175">Coiled coil</keyword>
<evidence type="ECO:0000256" key="1">
    <source>
        <dbReference type="ARBA" id="ARBA00004571"/>
    </source>
</evidence>